<dbReference type="SMART" id="SM00239">
    <property type="entry name" value="C2"/>
    <property type="match status" value="5"/>
</dbReference>
<dbReference type="InterPro" id="IPR035892">
    <property type="entry name" value="C2_domain_sf"/>
</dbReference>
<feature type="domain" description="C2" evidence="7">
    <location>
        <begin position="470"/>
        <end position="595"/>
    </location>
</feature>
<feature type="domain" description="C2" evidence="7">
    <location>
        <begin position="157"/>
        <end position="273"/>
    </location>
</feature>
<dbReference type="InterPro" id="IPR012968">
    <property type="entry name" value="FerIin_dom"/>
</dbReference>
<evidence type="ECO:0000256" key="5">
    <source>
        <dbReference type="ARBA" id="ARBA00023136"/>
    </source>
</evidence>
<keyword evidence="4 6" id="KW-1133">Transmembrane helix</keyword>
<evidence type="ECO:0000259" key="7">
    <source>
        <dbReference type="PROSITE" id="PS50004"/>
    </source>
</evidence>
<dbReference type="EMBL" id="CP044415">
    <property type="protein sequence ID" value="QOY40050.1"/>
    <property type="molecule type" value="Genomic_DNA"/>
</dbReference>
<dbReference type="Pfam" id="PF00168">
    <property type="entry name" value="C2"/>
    <property type="match status" value="3"/>
</dbReference>
<evidence type="ECO:0000313" key="9">
    <source>
        <dbReference type="Proteomes" id="UP000593906"/>
    </source>
</evidence>
<keyword evidence="2 6" id="KW-0812">Transmembrane</keyword>
<dbReference type="GO" id="GO:0016020">
    <property type="term" value="C:membrane"/>
    <property type="evidence" value="ECO:0007669"/>
    <property type="project" value="UniProtKB-SubCell"/>
</dbReference>
<evidence type="ECO:0000256" key="4">
    <source>
        <dbReference type="ARBA" id="ARBA00022989"/>
    </source>
</evidence>
<evidence type="ECO:0000256" key="1">
    <source>
        <dbReference type="ARBA" id="ARBA00004167"/>
    </source>
</evidence>
<dbReference type="SMART" id="SM01202">
    <property type="entry name" value="FerI"/>
    <property type="match status" value="1"/>
</dbReference>
<keyword evidence="5 6" id="KW-0472">Membrane</keyword>
<evidence type="ECO:0000256" key="6">
    <source>
        <dbReference type="SAM" id="Phobius"/>
    </source>
</evidence>
<dbReference type="VEuPathDB" id="CryptoDB:CPATCC_0003050"/>
<dbReference type="Proteomes" id="UP000593906">
    <property type="component" value="Chromosome 8"/>
</dbReference>
<dbReference type="InterPro" id="IPR037721">
    <property type="entry name" value="Ferlin"/>
</dbReference>
<comment type="subcellular location">
    <subcellularLocation>
        <location evidence="1">Membrane</location>
        <topology evidence="1">Single-pass membrane protein</topology>
    </subcellularLocation>
</comment>
<evidence type="ECO:0000256" key="3">
    <source>
        <dbReference type="ARBA" id="ARBA00022737"/>
    </source>
</evidence>
<dbReference type="CDD" id="cd00030">
    <property type="entry name" value="C2"/>
    <property type="match status" value="2"/>
</dbReference>
<evidence type="ECO:0000256" key="2">
    <source>
        <dbReference type="ARBA" id="ARBA00022692"/>
    </source>
</evidence>
<evidence type="ECO:0000313" key="8">
    <source>
        <dbReference type="EMBL" id="QOY40050.1"/>
    </source>
</evidence>
<accession>A0A7S7LD38</accession>
<dbReference type="OMA" id="HIPTCTP"/>
<dbReference type="InterPro" id="IPR032362">
    <property type="entry name" value="Ferlin_C"/>
</dbReference>
<dbReference type="InterPro" id="IPR000008">
    <property type="entry name" value="C2_dom"/>
</dbReference>
<feature type="transmembrane region" description="Helical" evidence="6">
    <location>
        <begin position="1350"/>
        <end position="1370"/>
    </location>
</feature>
<keyword evidence="3" id="KW-0677">Repeat</keyword>
<organism evidence="8 9">
    <name type="scientific">Cryptosporidium parvum</name>
    <dbReference type="NCBI Taxonomy" id="5807"/>
    <lineage>
        <taxon>Eukaryota</taxon>
        <taxon>Sar</taxon>
        <taxon>Alveolata</taxon>
        <taxon>Apicomplexa</taxon>
        <taxon>Conoidasida</taxon>
        <taxon>Coccidia</taxon>
        <taxon>Eucoccidiorida</taxon>
        <taxon>Eimeriorina</taxon>
        <taxon>Cryptosporidiidae</taxon>
        <taxon>Cryptosporidium</taxon>
    </lineage>
</organism>
<dbReference type="SUPFAM" id="SSF49562">
    <property type="entry name" value="C2 domain (Calcium/lipid-binding domain, CaLB)"/>
    <property type="match status" value="5"/>
</dbReference>
<sequence length="1371" mass="154368">MLQPTTEYSIRIDIHELRDLKFNDGTSNITPSPYIEIKVCDQIRTTPKQTAVSSTLVQASYNFTETLNKCDFDCSIIEINVMHAYVLSSAPIGSYVLSFNYVYSKSQHWIYRNWVPLILGDKPSEIMGFALITVGIFAPGDSIPAVDDNSNILSNDGDQGTRISSSPEINLTQYNLNVCIFKGQDIAPIVGMYNTLEPYVTVRHGISKISTVCIKNESNPIWKSSINLPAYFPCSDSNLLFELWNGESKPTLIGKFKLDVFNIFKEPFPISWVNLYWTQPPYGGAAELFSSSNASVTSYIPSSYAGRLLISASSQKTQACSIKSIQSIPLSNEPPMTRYLLWIDIYEISCRPAFDGEVILEFCIGPHSATTIAMPQSGESIIFDEQTGRIDETYFYLSDGQDPWDLFIYSQTGSGATFWSSPSFTRASFTRVLLSEVSNNSNGNPNWYTLKPIFDMSSGYTFNVLASIVILPANTASERPDRLVYTLQNYYFRSFIYEGMNLRGVGSSLPNPYVKVSIGDQTIQSRTIESSIAPQWYEAYEVQISLPTNLSLGSDILIETFSQSHGYLSSDSRIGFTSYKLAQIPKVWKSSPIWLHLKPSDTKNPKEDTNARILCSFELISVDEVKQYPFYDDIRPTTFPADVRLFVIGVRMFRSLNSPTVSVSYGREVEESNAPLWHDSTPSPNCGDEGNWNYLHDFAITAELPKRDVFQSYFEITVNEKVSGYSGESSISSGFAILYFNSAIPWYDENSRKFNKEFFHLTTLDELINGSIECENDNQINIAGLDQEEEEDDDDEDSSGNDQRVLNTMKSISAPTNIVSKSSPTYDAEASNSFFYPAIDLMKTEKKDESVYIDVSFNSKDDDQANLALKLKEVGTLFGFDARLLNFDLKIFSEEDETEQRFEIPYELEQDLDPAELPYQTLPIVSINEKGLYYIVGYIKYTLCIIQQPDSDTNIIVDTKEQEEVLQTFSDNRMWIANQYNNIKPIVARCYILSARGLLPPSGDLNPSVYIFIRSRESNGDGIMVDGSGKKKKSVYPNNIKDTGFVRHQGYKPEFNQVYEIGCILPHNALVRVSLIGTGTMSEEIIGSTFIDIEDRWFHPKIQSMLESDSTPIEMRTLRVENSFVSHGTLRAWYEIMSEQVAKATPITELASVDPQSYQLRVVIWRVRHIPIEPNTTISLYVSGIYSLDESNSDTQSTETHYNSKDGTGIFNWRFVFDIKIPTQYPILKLQLWSYGLIQSDNIGECSIDLSNDFGRAKKHSSQVTKIPKTWFGFSHPTEQNSPQGQVEIEISIVPGKISDSNPVGKGREPPNVDPVLEDVTENRTYVDWKGIGEAISSATSSIWSSAKKGFIIAMIIGVIALILFLMIMLK</sequence>
<dbReference type="PROSITE" id="PS50004">
    <property type="entry name" value="C2"/>
    <property type="match status" value="3"/>
</dbReference>
<feature type="domain" description="C2" evidence="7">
    <location>
        <begin position="1141"/>
        <end position="1265"/>
    </location>
</feature>
<gene>
    <name evidence="8" type="ORF">CPATCC_004120</name>
</gene>
<reference evidence="8 9" key="1">
    <citation type="submission" date="2019-09" db="EMBL/GenBank/DDBJ databases">
        <title>Consistent, comparative and evidence-based genome assembly and annotation for Cryptosporidium parvum, C. hominis and C. tyzzeri.</title>
        <authorList>
            <person name="Baptista R.P."/>
            <person name="Li Y."/>
            <person name="Sateriale A."/>
            <person name="Ansell B."/>
            <person name="Jex A."/>
            <person name="Sanders M."/>
            <person name="Brooks K."/>
            <person name="Tracey A."/>
            <person name="Berriman M."/>
            <person name="Striepen B."/>
            <person name="Cotton J.A."/>
            <person name="Kissinger J.C."/>
        </authorList>
    </citation>
    <scope>NUCLEOTIDE SEQUENCE [LARGE SCALE GENOMIC DNA]</scope>
    <source>
        <strain evidence="8 9">IOWA-ATCC</strain>
    </source>
</reference>
<dbReference type="Gene3D" id="2.60.40.150">
    <property type="entry name" value="C2 domain"/>
    <property type="match status" value="3"/>
</dbReference>
<protein>
    <recommendedName>
        <fullName evidence="7">C2 domain-containing protein</fullName>
    </recommendedName>
</protein>
<dbReference type="PANTHER" id="PTHR12546">
    <property type="entry name" value="FER-1-LIKE"/>
    <property type="match status" value="1"/>
</dbReference>
<dbReference type="GO" id="GO:0007009">
    <property type="term" value="P:plasma membrane organization"/>
    <property type="evidence" value="ECO:0007669"/>
    <property type="project" value="TreeGrafter"/>
</dbReference>
<proteinExistence type="predicted"/>
<dbReference type="PANTHER" id="PTHR12546:SF33">
    <property type="entry name" value="SPERM VESICLE FUSION PROTEIN FER-1"/>
    <property type="match status" value="1"/>
</dbReference>
<name>A0A7S7LD38_CRYPV</name>
<dbReference type="Pfam" id="PF16165">
    <property type="entry name" value="Ferlin_C"/>
    <property type="match status" value="1"/>
</dbReference>